<protein>
    <submittedName>
        <fullName evidence="2">Uncharacterized protein</fullName>
    </submittedName>
</protein>
<feature type="signal peptide" evidence="1">
    <location>
        <begin position="1"/>
        <end position="18"/>
    </location>
</feature>
<proteinExistence type="predicted"/>
<evidence type="ECO:0000313" key="2">
    <source>
        <dbReference type="EMBL" id="CAF3459717.1"/>
    </source>
</evidence>
<reference evidence="2" key="1">
    <citation type="submission" date="2021-02" db="EMBL/GenBank/DDBJ databases">
        <authorList>
            <person name="Nowell W R."/>
        </authorList>
    </citation>
    <scope>NUCLEOTIDE SEQUENCE</scope>
</reference>
<dbReference type="InterPro" id="IPR011990">
    <property type="entry name" value="TPR-like_helical_dom_sf"/>
</dbReference>
<keyword evidence="1" id="KW-0732">Signal</keyword>
<dbReference type="SUPFAM" id="SSF48452">
    <property type="entry name" value="TPR-like"/>
    <property type="match status" value="1"/>
</dbReference>
<dbReference type="EMBL" id="CAJNYT010002283">
    <property type="protein sequence ID" value="CAF3459717.1"/>
    <property type="molecule type" value="Genomic_DNA"/>
</dbReference>
<sequence length="650" mass="73870">MILPICFILLAFAEIVLGELWNTTGVIAPWESYLQMGEIKRPLGLTLNRSSLVHRHFSIGYLCLHSFMYDEANNAFDFAIAIDSTFVEAYIGKMLSCKQALWAHTDFDCGLSVYNNTRTLNSSLMTPLQKQLISTVYQWYYYNPNVTAGEDAFLSSMRNLSVNYPNETDIHVLLGLALLNVAEHQSQMEPAEMKEARIVLQDVLRNESNHSGALHYLIHAYDVAQVNISQQATGYAHHYGEVALTSSHGQHMPAHIWVRIGSWQLALSADLHATTASFELCTTRLLNKIVPISSIELKPVFALLNATQRVLLLQCDAENRAHSMEWLSYSRLQTGDWSGSLGLLQDLFISNNISNLTPNHYLSFAYRTQTRMMITLFHWFPYDSQFLNTTQQFAELDEMKATALGNISPAQWYPIWSEAGIRWSECLRLLMLGNTTHIVDQYLARLGVLSNKTASLNQYISDSISIMISHIRAIRYYKNESWQECLNELSDADQRDAKLVPNTNTPSLLFAYSSELLAVHLLLLHEKFQNGLIPGNYTLRSRQTSVMDFATKALALYQEANAVAPNRIVNIIGMARVNAQLDKINEARQFYQLLLTQMNLSNNTDSIFTQEANSFIAKYPIQPNFASKQHSYFSSIFLLLFFNLFKIINQ</sequence>
<dbReference type="PANTHER" id="PTHR45588">
    <property type="entry name" value="TPR DOMAIN-CONTAINING PROTEIN"/>
    <property type="match status" value="1"/>
</dbReference>
<accession>A0A818EJ99</accession>
<comment type="caution">
    <text evidence="2">The sequence shown here is derived from an EMBL/GenBank/DDBJ whole genome shotgun (WGS) entry which is preliminary data.</text>
</comment>
<gene>
    <name evidence="2" type="ORF">GRG538_LOCUS14843</name>
</gene>
<name>A0A818EJ99_9BILA</name>
<dbReference type="AlphaFoldDB" id="A0A818EJ99"/>
<evidence type="ECO:0000313" key="3">
    <source>
        <dbReference type="Proteomes" id="UP000663872"/>
    </source>
</evidence>
<dbReference type="Proteomes" id="UP000663872">
    <property type="component" value="Unassembled WGS sequence"/>
</dbReference>
<feature type="chain" id="PRO_5032823517" evidence="1">
    <location>
        <begin position="19"/>
        <end position="650"/>
    </location>
</feature>
<organism evidence="2 3">
    <name type="scientific">Rotaria socialis</name>
    <dbReference type="NCBI Taxonomy" id="392032"/>
    <lineage>
        <taxon>Eukaryota</taxon>
        <taxon>Metazoa</taxon>
        <taxon>Spiralia</taxon>
        <taxon>Gnathifera</taxon>
        <taxon>Rotifera</taxon>
        <taxon>Eurotatoria</taxon>
        <taxon>Bdelloidea</taxon>
        <taxon>Philodinida</taxon>
        <taxon>Philodinidae</taxon>
        <taxon>Rotaria</taxon>
    </lineage>
</organism>
<evidence type="ECO:0000256" key="1">
    <source>
        <dbReference type="SAM" id="SignalP"/>
    </source>
</evidence>
<dbReference type="PANTHER" id="PTHR45588:SF1">
    <property type="entry name" value="WW DOMAIN-CONTAINING PROTEIN"/>
    <property type="match status" value="1"/>
</dbReference>